<evidence type="ECO:0000313" key="10">
    <source>
        <dbReference type="EMBL" id="KAK1167840.1"/>
    </source>
</evidence>
<evidence type="ECO:0000256" key="7">
    <source>
        <dbReference type="SAM" id="MobiDB-lite"/>
    </source>
</evidence>
<reference evidence="10" key="1">
    <citation type="submission" date="2022-02" db="EMBL/GenBank/DDBJ databases">
        <title>Atlantic sturgeon de novo genome assembly.</title>
        <authorList>
            <person name="Stock M."/>
            <person name="Klopp C."/>
            <person name="Guiguen Y."/>
            <person name="Cabau C."/>
            <person name="Parinello H."/>
            <person name="Santidrian Yebra-Pimentel E."/>
            <person name="Kuhl H."/>
            <person name="Dirks R.P."/>
            <person name="Guessner J."/>
            <person name="Wuertz S."/>
            <person name="Du K."/>
            <person name="Schartl M."/>
        </authorList>
    </citation>
    <scope>NUCLEOTIDE SEQUENCE</scope>
    <source>
        <strain evidence="10">STURGEONOMICS-FGT-2020</strain>
        <tissue evidence="10">Whole blood</tissue>
    </source>
</reference>
<comment type="similarity">
    <text evidence="2">Belongs to the CD99 family.</text>
</comment>
<dbReference type="PANTHER" id="PTHR15076:SF15">
    <property type="entry name" value="CD99 ANTIGEN"/>
    <property type="match status" value="1"/>
</dbReference>
<feature type="region of interest" description="Disordered" evidence="7">
    <location>
        <begin position="194"/>
        <end position="220"/>
    </location>
</feature>
<evidence type="ECO:0000256" key="8">
    <source>
        <dbReference type="SAM" id="Phobius"/>
    </source>
</evidence>
<feature type="region of interest" description="Disordered" evidence="7">
    <location>
        <begin position="34"/>
        <end position="154"/>
    </location>
</feature>
<feature type="transmembrane region" description="Helical" evidence="8">
    <location>
        <begin position="159"/>
        <end position="180"/>
    </location>
</feature>
<dbReference type="Pfam" id="PF12301">
    <property type="entry name" value="CD99L2"/>
    <property type="match status" value="1"/>
</dbReference>
<keyword evidence="4 9" id="KW-0732">Signal</keyword>
<keyword evidence="5 8" id="KW-1133">Transmembrane helix</keyword>
<comment type="caution">
    <text evidence="10">The sequence shown here is derived from an EMBL/GenBank/DDBJ whole genome shotgun (WGS) entry which is preliminary data.</text>
</comment>
<dbReference type="GO" id="GO:0005886">
    <property type="term" value="C:plasma membrane"/>
    <property type="evidence" value="ECO:0007669"/>
    <property type="project" value="TreeGrafter"/>
</dbReference>
<organism evidence="10 11">
    <name type="scientific">Acipenser oxyrinchus oxyrinchus</name>
    <dbReference type="NCBI Taxonomy" id="40147"/>
    <lineage>
        <taxon>Eukaryota</taxon>
        <taxon>Metazoa</taxon>
        <taxon>Chordata</taxon>
        <taxon>Craniata</taxon>
        <taxon>Vertebrata</taxon>
        <taxon>Euteleostomi</taxon>
        <taxon>Actinopterygii</taxon>
        <taxon>Chondrostei</taxon>
        <taxon>Acipenseriformes</taxon>
        <taxon>Acipenseridae</taxon>
        <taxon>Acipenser</taxon>
    </lineage>
</organism>
<feature type="signal peptide" evidence="9">
    <location>
        <begin position="1"/>
        <end position="17"/>
    </location>
</feature>
<dbReference type="PANTHER" id="PTHR15076">
    <property type="entry name" value="CD99/MIC2 PROTEIN RELATED"/>
    <property type="match status" value="1"/>
</dbReference>
<proteinExistence type="inferred from homology"/>
<name>A0AAD8DEF8_ACIOX</name>
<feature type="compositionally biased region" description="Basic and acidic residues" evidence="7">
    <location>
        <begin position="119"/>
        <end position="133"/>
    </location>
</feature>
<evidence type="ECO:0000256" key="3">
    <source>
        <dbReference type="ARBA" id="ARBA00022692"/>
    </source>
</evidence>
<comment type="subcellular location">
    <subcellularLocation>
        <location evidence="1">Membrane</location>
        <topology evidence="1">Single-pass type I membrane protein</topology>
    </subcellularLocation>
</comment>
<dbReference type="GO" id="GO:2000391">
    <property type="term" value="P:positive regulation of neutrophil extravasation"/>
    <property type="evidence" value="ECO:0007669"/>
    <property type="project" value="TreeGrafter"/>
</dbReference>
<accession>A0AAD8DEF8</accession>
<evidence type="ECO:0000256" key="9">
    <source>
        <dbReference type="SAM" id="SignalP"/>
    </source>
</evidence>
<dbReference type="GO" id="GO:0072683">
    <property type="term" value="P:T cell extravasation"/>
    <property type="evidence" value="ECO:0007669"/>
    <property type="project" value="TreeGrafter"/>
</dbReference>
<evidence type="ECO:0000256" key="5">
    <source>
        <dbReference type="ARBA" id="ARBA00022989"/>
    </source>
</evidence>
<dbReference type="AlphaFoldDB" id="A0AAD8DEF8"/>
<feature type="compositionally biased region" description="Polar residues" evidence="7">
    <location>
        <begin position="196"/>
        <end position="220"/>
    </location>
</feature>
<keyword evidence="11" id="KW-1185">Reference proteome</keyword>
<keyword evidence="3 8" id="KW-0812">Transmembrane</keyword>
<evidence type="ECO:0000313" key="11">
    <source>
        <dbReference type="Proteomes" id="UP001230051"/>
    </source>
</evidence>
<feature type="chain" id="PRO_5042037913" evidence="9">
    <location>
        <begin position="18"/>
        <end position="220"/>
    </location>
</feature>
<evidence type="ECO:0000256" key="4">
    <source>
        <dbReference type="ARBA" id="ARBA00022729"/>
    </source>
</evidence>
<sequence>MLSLRVVVFASLAFALAAQDFDLSDALGDAVPTKPPIKPAVEKPKEPSNELDLGDALGGGETYPQPTKPAAKPPPHDKGNSDFDLSDAVGGGDSQPKDPDRKPVPGGTNTDSGGDFGLDDLKDSVDGGYKPDDNQGGSAGGSSDTNAGGEVQGAGSGQLAGIISAVGVAILGAASGYFAYQKKKLCFKVQGGGAENVNQTNQHGNQSDPQLFSNLLKQSP</sequence>
<evidence type="ECO:0000256" key="1">
    <source>
        <dbReference type="ARBA" id="ARBA00004479"/>
    </source>
</evidence>
<keyword evidence="6 8" id="KW-0472">Membrane</keyword>
<evidence type="ECO:0000256" key="6">
    <source>
        <dbReference type="ARBA" id="ARBA00023136"/>
    </source>
</evidence>
<evidence type="ECO:0000256" key="2">
    <source>
        <dbReference type="ARBA" id="ARBA00008763"/>
    </source>
</evidence>
<gene>
    <name evidence="10" type="ORF">AOXY_G10619</name>
</gene>
<protein>
    <submittedName>
        <fullName evidence="10">CD99 antigen isoform X2</fullName>
    </submittedName>
</protein>
<dbReference type="GO" id="GO:0034109">
    <property type="term" value="P:homotypic cell-cell adhesion"/>
    <property type="evidence" value="ECO:0007669"/>
    <property type="project" value="TreeGrafter"/>
</dbReference>
<dbReference type="Proteomes" id="UP001230051">
    <property type="component" value="Unassembled WGS sequence"/>
</dbReference>
<dbReference type="InterPro" id="IPR022078">
    <property type="entry name" value="CD99L2"/>
</dbReference>
<dbReference type="EMBL" id="JAGXEW010000009">
    <property type="protein sequence ID" value="KAK1167840.1"/>
    <property type="molecule type" value="Genomic_DNA"/>
</dbReference>